<comment type="function">
    <text evidence="13">Transcription repressor that binds to the promoter of target genes and prevents their expression. Acts as a negative regulator of epithelial-mesenchymal transition and metastasis in breast cancer. Specifically binds the 5'-CACCC-3' sequence in the promoter of ID1, a key metastasis regulator in breast cancer, and repress its expression. May be a germ cell-specific transcription factor that plays important roles in spermatid differentiation and oocyte development.</text>
</comment>
<accession>A0A4X1W9C2</accession>
<dbReference type="PANTHER" id="PTHR23235">
    <property type="entry name" value="KRUEPPEL-LIKE TRANSCRIPTION FACTOR"/>
    <property type="match status" value="1"/>
</dbReference>
<dbReference type="GO" id="GO:0008270">
    <property type="term" value="F:zinc ion binding"/>
    <property type="evidence" value="ECO:0007669"/>
    <property type="project" value="UniProtKB-KW"/>
</dbReference>
<evidence type="ECO:0000256" key="14">
    <source>
        <dbReference type="ARBA" id="ARBA00069426"/>
    </source>
</evidence>
<dbReference type="SUPFAM" id="SSF57667">
    <property type="entry name" value="beta-beta-alpha zinc fingers"/>
    <property type="match status" value="2"/>
</dbReference>
<evidence type="ECO:0000256" key="15">
    <source>
        <dbReference type="PROSITE-ProRule" id="PRU00042"/>
    </source>
</evidence>
<keyword evidence="2" id="KW-0678">Repressor</keyword>
<evidence type="ECO:0000256" key="3">
    <source>
        <dbReference type="ARBA" id="ARBA00022723"/>
    </source>
</evidence>
<dbReference type="FunFam" id="3.30.160.60:FF:001977">
    <property type="entry name" value="Krueppel-like factor 17"/>
    <property type="match status" value="1"/>
</dbReference>
<evidence type="ECO:0000256" key="2">
    <source>
        <dbReference type="ARBA" id="ARBA00022491"/>
    </source>
</evidence>
<feature type="compositionally biased region" description="Polar residues" evidence="16">
    <location>
        <begin position="30"/>
        <end position="46"/>
    </location>
</feature>
<proteinExistence type="inferred from homology"/>
<evidence type="ECO:0000256" key="6">
    <source>
        <dbReference type="ARBA" id="ARBA00022833"/>
    </source>
</evidence>
<evidence type="ECO:0000256" key="12">
    <source>
        <dbReference type="ARBA" id="ARBA00038409"/>
    </source>
</evidence>
<dbReference type="Ensembl" id="ENSSSCT00070059649.1">
    <property type="protein sequence ID" value="ENSSSCP00070050811.1"/>
    <property type="gene ID" value="ENSSSCG00070029676.1"/>
</dbReference>
<dbReference type="InterPro" id="IPR036236">
    <property type="entry name" value="Znf_C2H2_sf"/>
</dbReference>
<dbReference type="Ensembl" id="ENSSSCT00050078075.1">
    <property type="protein sequence ID" value="ENSSSCP00050033583.1"/>
    <property type="gene ID" value="ENSSSCG00050057258.1"/>
</dbReference>
<dbReference type="Pfam" id="PF00096">
    <property type="entry name" value="zf-C2H2"/>
    <property type="match status" value="2"/>
</dbReference>
<dbReference type="AlphaFoldDB" id="A0A4X1W9C2"/>
<dbReference type="CDD" id="cd21574">
    <property type="entry name" value="KLF17_N"/>
    <property type="match status" value="1"/>
</dbReference>
<evidence type="ECO:0000256" key="5">
    <source>
        <dbReference type="ARBA" id="ARBA00022771"/>
    </source>
</evidence>
<dbReference type="InterPro" id="IPR013087">
    <property type="entry name" value="Znf_C2H2_type"/>
</dbReference>
<evidence type="ECO:0000256" key="13">
    <source>
        <dbReference type="ARBA" id="ARBA00059130"/>
    </source>
</evidence>
<dbReference type="FunFam" id="3.30.160.60:FF:002051">
    <property type="entry name" value="Krueppel-like factor 17"/>
    <property type="match status" value="1"/>
</dbReference>
<feature type="domain" description="C2H2-type" evidence="17">
    <location>
        <begin position="310"/>
        <end position="339"/>
    </location>
</feature>
<evidence type="ECO:0000256" key="8">
    <source>
        <dbReference type="ARBA" id="ARBA00023125"/>
    </source>
</evidence>
<organism evidence="18 19">
    <name type="scientific">Sus scrofa</name>
    <name type="common">Pig</name>
    <dbReference type="NCBI Taxonomy" id="9823"/>
    <lineage>
        <taxon>Eukaryota</taxon>
        <taxon>Metazoa</taxon>
        <taxon>Chordata</taxon>
        <taxon>Craniata</taxon>
        <taxon>Vertebrata</taxon>
        <taxon>Euteleostomi</taxon>
        <taxon>Mammalia</taxon>
        <taxon>Eutheria</taxon>
        <taxon>Laurasiatheria</taxon>
        <taxon>Artiodactyla</taxon>
        <taxon>Suina</taxon>
        <taxon>Suidae</taxon>
        <taxon>Sus</taxon>
    </lineage>
</organism>
<feature type="region of interest" description="Disordered" evidence="16">
    <location>
        <begin position="213"/>
        <end position="234"/>
    </location>
</feature>
<gene>
    <name evidence="18" type="primary">KLF17</name>
</gene>
<comment type="similarity">
    <text evidence="12">Belongs to the Sp1 C2H2-type zinc-finger protein family.</text>
</comment>
<feature type="region of interest" description="Disordered" evidence="16">
    <location>
        <begin position="257"/>
        <end position="277"/>
    </location>
</feature>
<dbReference type="Gene3D" id="3.30.160.60">
    <property type="entry name" value="Classic Zinc Finger"/>
    <property type="match status" value="3"/>
</dbReference>
<evidence type="ECO:0000256" key="11">
    <source>
        <dbReference type="ARBA" id="ARBA00023242"/>
    </source>
</evidence>
<evidence type="ECO:0000256" key="10">
    <source>
        <dbReference type="ARBA" id="ARBA00023163"/>
    </source>
</evidence>
<dbReference type="Proteomes" id="UP000694571">
    <property type="component" value="Unplaced"/>
</dbReference>
<evidence type="ECO:0000256" key="4">
    <source>
        <dbReference type="ARBA" id="ARBA00022737"/>
    </source>
</evidence>
<name>A0A4X1W9C2_PIG</name>
<dbReference type="PROSITE" id="PS00028">
    <property type="entry name" value="ZINC_FINGER_C2H2_1"/>
    <property type="match status" value="3"/>
</dbReference>
<feature type="compositionally biased region" description="Basic and acidic residues" evidence="16">
    <location>
        <begin position="257"/>
        <end position="270"/>
    </location>
</feature>
<sequence length="387" mass="42731">MEQGAEGLSQWPVAPHQFTEDTEKSLSFLDMSSSPGSGGVHTSWNRGPSGIRRVPQCTELERMSLASAQAPRQSACEMGQQFSMSPPEHGLSYCPQMTFTASQMVYSQGMSPSQPGMGAFKGAQAMPLGEPSISSVAVTFSGNLRMPPSGLPVSPPSGIPLMSHIGMPTMPYSGLPTVPFNGDALTPNMFLDPTMPPTEVQAVLPSLAQMLPSRDPQDFAMPPAGSPSLLPLESQGSFLSQPVSQEDFPKHHLCEPRREAQNSRAQERASGRSSPVSRPYHCEYENCGKAYTKRSHLVSHQRKHTGERPYKCTWEACTWSFFRSDELGRHTRIHTRYRPHKCDQCGRQFMRSDHLRQHQRTHMRMPRSPDPQADSGRRAGPLPAPHL</sequence>
<evidence type="ECO:0000313" key="19">
    <source>
        <dbReference type="Proteomes" id="UP000314985"/>
    </source>
</evidence>
<dbReference type="GO" id="GO:1990837">
    <property type="term" value="F:sequence-specific double-stranded DNA binding"/>
    <property type="evidence" value="ECO:0007669"/>
    <property type="project" value="UniProtKB-ARBA"/>
</dbReference>
<evidence type="ECO:0000256" key="16">
    <source>
        <dbReference type="SAM" id="MobiDB-lite"/>
    </source>
</evidence>
<dbReference type="FunFam" id="3.30.160.60:FF:000125">
    <property type="entry name" value="Putative zinc finger protein 143"/>
    <property type="match status" value="1"/>
</dbReference>
<keyword evidence="7" id="KW-0805">Transcription regulation</keyword>
<feature type="region of interest" description="Disordered" evidence="16">
    <location>
        <begin position="28"/>
        <end position="52"/>
    </location>
</feature>
<dbReference type="Proteomes" id="UP000314985">
    <property type="component" value="Chromosome 6"/>
</dbReference>
<evidence type="ECO:0000313" key="18">
    <source>
        <dbReference type="Ensembl" id="ENSSSCP00070050811.1"/>
    </source>
</evidence>
<evidence type="ECO:0000256" key="7">
    <source>
        <dbReference type="ARBA" id="ARBA00023015"/>
    </source>
</evidence>
<keyword evidence="3" id="KW-0479">Metal-binding</keyword>
<comment type="subcellular location">
    <subcellularLocation>
        <location evidence="1">Nucleus</location>
    </subcellularLocation>
</comment>
<feature type="domain" description="C2H2-type" evidence="17">
    <location>
        <begin position="340"/>
        <end position="362"/>
    </location>
</feature>
<dbReference type="SMART" id="SM00355">
    <property type="entry name" value="ZnF_C2H2"/>
    <property type="match status" value="3"/>
</dbReference>
<evidence type="ECO:0000256" key="1">
    <source>
        <dbReference type="ARBA" id="ARBA00004123"/>
    </source>
</evidence>
<keyword evidence="5 15" id="KW-0863">Zinc-finger</keyword>
<keyword evidence="11" id="KW-0539">Nucleus</keyword>
<dbReference type="PROSITE" id="PS50157">
    <property type="entry name" value="ZINC_FINGER_C2H2_2"/>
    <property type="match status" value="3"/>
</dbReference>
<protein>
    <recommendedName>
        <fullName evidence="14">Krueppel-like factor 17</fullName>
    </recommendedName>
</protein>
<keyword evidence="4" id="KW-0677">Repeat</keyword>
<evidence type="ECO:0000256" key="9">
    <source>
        <dbReference type="ARBA" id="ARBA00023159"/>
    </source>
</evidence>
<dbReference type="PANTHER" id="PTHR23235:SF159">
    <property type="entry name" value="KRUEPPEL-LIKE FACTOR 17"/>
    <property type="match status" value="1"/>
</dbReference>
<keyword evidence="8" id="KW-0238">DNA-binding</keyword>
<feature type="region of interest" description="Disordered" evidence="16">
    <location>
        <begin position="357"/>
        <end position="387"/>
    </location>
</feature>
<reference evidence="18 19" key="1">
    <citation type="submission" date="2017-08" db="EMBL/GenBank/DDBJ databases">
        <title>USMARCv1.0.</title>
        <authorList>
            <person name="Hannum G.I."/>
            <person name="Koren S."/>
            <person name="Schroeder S.G."/>
            <person name="Chin S.C."/>
            <person name="Nonneman D.J."/>
            <person name="Becker S.A."/>
            <person name="Rosen B.D."/>
            <person name="Bickhart D.M."/>
            <person name="Putnam N.H."/>
            <person name="Green R.E."/>
            <person name="Tuggle C.K."/>
            <person name="Liu H."/>
            <person name="Rohrer G.A."/>
            <person name="Warr A."/>
            <person name="Hall R."/>
            <person name="Kim K."/>
            <person name="Hume D.A."/>
            <person name="Talbot R."/>
            <person name="Chow W."/>
            <person name="Howe K."/>
            <person name="Schwartz A.S."/>
            <person name="Watson M."/>
            <person name="Archibald A.L."/>
            <person name="Phillippy A.M."/>
            <person name="Smith T.P.L."/>
        </authorList>
    </citation>
    <scope>NUCLEOTIDE SEQUENCE [LARGE SCALE GENOMIC DNA]</scope>
</reference>
<reference evidence="18" key="2">
    <citation type="submission" date="2025-05" db="UniProtKB">
        <authorList>
            <consortium name="Ensembl"/>
        </authorList>
    </citation>
    <scope>IDENTIFICATION</scope>
</reference>
<dbReference type="GO" id="GO:0005634">
    <property type="term" value="C:nucleus"/>
    <property type="evidence" value="ECO:0007669"/>
    <property type="project" value="UniProtKB-SubCell"/>
</dbReference>
<keyword evidence="6" id="KW-0862">Zinc</keyword>
<keyword evidence="10" id="KW-0804">Transcription</keyword>
<evidence type="ECO:0000259" key="17">
    <source>
        <dbReference type="PROSITE" id="PS50157"/>
    </source>
</evidence>
<keyword evidence="9" id="KW-0010">Activator</keyword>
<feature type="domain" description="C2H2-type" evidence="17">
    <location>
        <begin position="280"/>
        <end position="309"/>
    </location>
</feature>